<keyword evidence="4 5" id="KW-0413">Isomerase</keyword>
<dbReference type="PROSITE" id="PS51257">
    <property type="entry name" value="PROKAR_LIPOPROTEIN"/>
    <property type="match status" value="1"/>
</dbReference>
<dbReference type="InterPro" id="IPR046357">
    <property type="entry name" value="PPIase_dom_sf"/>
</dbReference>
<name>A0A0X3VJJ6_STRVO</name>
<evidence type="ECO:0000256" key="3">
    <source>
        <dbReference type="ARBA" id="ARBA00023110"/>
    </source>
</evidence>
<dbReference type="Pfam" id="PF00254">
    <property type="entry name" value="FKBP_C"/>
    <property type="match status" value="2"/>
</dbReference>
<dbReference type="InterPro" id="IPR001179">
    <property type="entry name" value="PPIase_FKBP_dom"/>
</dbReference>
<dbReference type="OrthoDB" id="25996at2"/>
<feature type="region of interest" description="Disordered" evidence="6">
    <location>
        <begin position="18"/>
        <end position="81"/>
    </location>
</feature>
<dbReference type="EMBL" id="LLZJ01000409">
    <property type="protein sequence ID" value="KUL44818.1"/>
    <property type="molecule type" value="Genomic_DNA"/>
</dbReference>
<dbReference type="SUPFAM" id="SSF54534">
    <property type="entry name" value="FKBP-like"/>
    <property type="match status" value="2"/>
</dbReference>
<dbReference type="AlphaFoldDB" id="A0A0X3VJJ6"/>
<feature type="domain" description="PPIase FKBP-type" evidence="7">
    <location>
        <begin position="245"/>
        <end position="331"/>
    </location>
</feature>
<evidence type="ECO:0000256" key="2">
    <source>
        <dbReference type="ARBA" id="ARBA00013194"/>
    </source>
</evidence>
<evidence type="ECO:0000256" key="4">
    <source>
        <dbReference type="ARBA" id="ARBA00023235"/>
    </source>
</evidence>
<evidence type="ECO:0000259" key="7">
    <source>
        <dbReference type="PROSITE" id="PS50059"/>
    </source>
</evidence>
<evidence type="ECO:0000256" key="5">
    <source>
        <dbReference type="PROSITE-ProRule" id="PRU00277"/>
    </source>
</evidence>
<feature type="domain" description="PPIase FKBP-type" evidence="7">
    <location>
        <begin position="96"/>
        <end position="186"/>
    </location>
</feature>
<sequence>MRRRSVLLALPAGLLTLAGCGDDESGSDKTKPSQEPTDQSASPAPTGKIVSGPVPPITAGKKFGEKPKVAKGTGKPPHDLAVKTISQGDGRKTVKGDWVQINYLAQIWDTGKAIDNTFDKKKTAAFPIGKGQVLPGWDQGLLGRNLGSRLELAVPPAYAYGKQGQPQAGIKGTDTLVFVIDLVDAFNAKSSAKGSKVDQTDADLPKVSTNTDGKAPTITLPKKAAPKKLVSEYVIEGDGQEVKKTDALLVQYKGVLWDGGKEFDSTYKRGELAQFSLQQVVKGWSQGLTGKKVGSRVLVVVPPDLGYGKAAQKGIPANSTLVFSVDILAVL</sequence>
<evidence type="ECO:0000313" key="9">
    <source>
        <dbReference type="Proteomes" id="UP000053413"/>
    </source>
</evidence>
<reference evidence="9" key="1">
    <citation type="submission" date="2015-10" db="EMBL/GenBank/DDBJ databases">
        <authorList>
            <person name="Ju K.-S."/>
            <person name="Doroghazi J.R."/>
            <person name="Metcalf W.W."/>
        </authorList>
    </citation>
    <scope>NUCLEOTIDE SEQUENCE [LARGE SCALE GENOMIC DNA]</scope>
    <source>
        <strain evidence="9">NRRL F-8817</strain>
    </source>
</reference>
<dbReference type="PROSITE" id="PS50059">
    <property type="entry name" value="FKBP_PPIASE"/>
    <property type="match status" value="2"/>
</dbReference>
<dbReference type="GO" id="GO:0003755">
    <property type="term" value="F:peptidyl-prolyl cis-trans isomerase activity"/>
    <property type="evidence" value="ECO:0007669"/>
    <property type="project" value="UniProtKB-KW"/>
</dbReference>
<dbReference type="EC" id="5.2.1.8" evidence="2 5"/>
<comment type="catalytic activity">
    <reaction evidence="1 5">
        <text>[protein]-peptidylproline (omega=180) = [protein]-peptidylproline (omega=0)</text>
        <dbReference type="Rhea" id="RHEA:16237"/>
        <dbReference type="Rhea" id="RHEA-COMP:10747"/>
        <dbReference type="Rhea" id="RHEA-COMP:10748"/>
        <dbReference type="ChEBI" id="CHEBI:83833"/>
        <dbReference type="ChEBI" id="CHEBI:83834"/>
        <dbReference type="EC" id="5.2.1.8"/>
    </reaction>
</comment>
<keyword evidence="3 5" id="KW-0697">Rotamase</keyword>
<dbReference type="Proteomes" id="UP000053413">
    <property type="component" value="Unassembled WGS sequence"/>
</dbReference>
<dbReference type="RefSeq" id="WP_059148602.1">
    <property type="nucleotide sequence ID" value="NZ_LLZJ01000409.1"/>
</dbReference>
<evidence type="ECO:0000313" key="8">
    <source>
        <dbReference type="EMBL" id="KUL44818.1"/>
    </source>
</evidence>
<dbReference type="Gene3D" id="3.10.50.40">
    <property type="match status" value="2"/>
</dbReference>
<proteinExistence type="predicted"/>
<accession>A0A0X3VJJ6</accession>
<dbReference type="PANTHER" id="PTHR45779:SF7">
    <property type="entry name" value="PEPTIDYLPROLYL ISOMERASE"/>
    <property type="match status" value="1"/>
</dbReference>
<gene>
    <name evidence="8" type="ORF">ADL28_39330</name>
</gene>
<feature type="compositionally biased region" description="Polar residues" evidence="6">
    <location>
        <begin position="33"/>
        <end position="43"/>
    </location>
</feature>
<comment type="caution">
    <text evidence="8">The sequence shown here is derived from an EMBL/GenBank/DDBJ whole genome shotgun (WGS) entry which is preliminary data.</text>
</comment>
<dbReference type="PANTHER" id="PTHR45779">
    <property type="entry name" value="PEPTIDYLPROLYL ISOMERASE"/>
    <property type="match status" value="1"/>
</dbReference>
<evidence type="ECO:0000256" key="1">
    <source>
        <dbReference type="ARBA" id="ARBA00000971"/>
    </source>
</evidence>
<evidence type="ECO:0000256" key="6">
    <source>
        <dbReference type="SAM" id="MobiDB-lite"/>
    </source>
</evidence>
<dbReference type="InterPro" id="IPR044609">
    <property type="entry name" value="FKBP2/11"/>
</dbReference>
<organism evidence="8 9">
    <name type="scientific">Streptomyces violaceusniger</name>
    <dbReference type="NCBI Taxonomy" id="68280"/>
    <lineage>
        <taxon>Bacteria</taxon>
        <taxon>Bacillati</taxon>
        <taxon>Actinomycetota</taxon>
        <taxon>Actinomycetes</taxon>
        <taxon>Kitasatosporales</taxon>
        <taxon>Streptomycetaceae</taxon>
        <taxon>Streptomyces</taxon>
        <taxon>Streptomyces violaceusniger group</taxon>
    </lineage>
</organism>
<feature type="region of interest" description="Disordered" evidence="6">
    <location>
        <begin position="194"/>
        <end position="214"/>
    </location>
</feature>
<dbReference type="GeneID" id="97430292"/>
<protein>
    <recommendedName>
        <fullName evidence="2 5">peptidylprolyl isomerase</fullName>
        <ecNumber evidence="2 5">5.2.1.8</ecNumber>
    </recommendedName>
</protein>